<keyword evidence="1" id="KW-0812">Transmembrane</keyword>
<evidence type="ECO:0000313" key="3">
    <source>
        <dbReference type="Proteomes" id="UP000222531"/>
    </source>
</evidence>
<gene>
    <name evidence="2" type="ORF">BLA24_19280</name>
</gene>
<dbReference type="OrthoDB" id="4337748at2"/>
<organism evidence="2 3">
    <name type="scientific">Streptomyces cinnamoneus</name>
    <name type="common">Streptoverticillium cinnamoneum</name>
    <dbReference type="NCBI Taxonomy" id="53446"/>
    <lineage>
        <taxon>Bacteria</taxon>
        <taxon>Bacillati</taxon>
        <taxon>Actinomycetota</taxon>
        <taxon>Actinomycetes</taxon>
        <taxon>Kitasatosporales</taxon>
        <taxon>Streptomycetaceae</taxon>
        <taxon>Streptomyces</taxon>
        <taxon>Streptomyces cinnamoneus group</taxon>
    </lineage>
</organism>
<feature type="transmembrane region" description="Helical" evidence="1">
    <location>
        <begin position="189"/>
        <end position="214"/>
    </location>
</feature>
<dbReference type="Proteomes" id="UP000222531">
    <property type="component" value="Unassembled WGS sequence"/>
</dbReference>
<feature type="transmembrane region" description="Helical" evidence="1">
    <location>
        <begin position="350"/>
        <end position="374"/>
    </location>
</feature>
<feature type="transmembrane region" description="Helical" evidence="1">
    <location>
        <begin position="291"/>
        <end position="313"/>
    </location>
</feature>
<feature type="transmembrane region" description="Helical" evidence="1">
    <location>
        <begin position="257"/>
        <end position="279"/>
    </location>
</feature>
<evidence type="ECO:0000256" key="1">
    <source>
        <dbReference type="SAM" id="Phobius"/>
    </source>
</evidence>
<reference evidence="2 3" key="1">
    <citation type="journal article" date="2017" name="Biochemistry">
        <title>Identification of the Biosynthetic Pathway for the Antibiotic Bicyclomycin.</title>
        <authorList>
            <person name="Patteson J."/>
            <person name="Cai W."/>
            <person name="Johnson R.A."/>
            <person name="Santa Maria K."/>
            <person name="Li B."/>
        </authorList>
    </citation>
    <scope>NUCLEOTIDE SEQUENCE [LARGE SCALE GENOMIC DNA]</scope>
    <source>
        <strain evidence="2 3">ATCC 21532</strain>
    </source>
</reference>
<keyword evidence="1" id="KW-1133">Transmembrane helix</keyword>
<dbReference type="EMBL" id="NHZO01000151">
    <property type="protein sequence ID" value="PHQ49795.1"/>
    <property type="molecule type" value="Genomic_DNA"/>
</dbReference>
<keyword evidence="1" id="KW-0472">Membrane</keyword>
<evidence type="ECO:0008006" key="4">
    <source>
        <dbReference type="Google" id="ProtNLM"/>
    </source>
</evidence>
<feature type="transmembrane region" description="Helical" evidence="1">
    <location>
        <begin position="151"/>
        <end position="169"/>
    </location>
</feature>
<keyword evidence="3" id="KW-1185">Reference proteome</keyword>
<protein>
    <recommendedName>
        <fullName evidence="4">Glycosyltransferase RgtA/B/C/D-like domain-containing protein</fullName>
    </recommendedName>
</protein>
<accession>A0A2G1XF13</accession>
<evidence type="ECO:0000313" key="2">
    <source>
        <dbReference type="EMBL" id="PHQ49795.1"/>
    </source>
</evidence>
<dbReference type="AlphaFoldDB" id="A0A2G1XF13"/>
<comment type="caution">
    <text evidence="2">The sequence shown here is derived from an EMBL/GenBank/DDBJ whole genome shotgun (WGS) entry which is preliminary data.</text>
</comment>
<proteinExistence type="predicted"/>
<dbReference type="RefSeq" id="WP_099200286.1">
    <property type="nucleotide sequence ID" value="NZ_NHZO01000151.1"/>
</dbReference>
<sequence length="505" mass="53252">MSPAVAFRARLPHRAAAVAALLAAALLLLMVVRLPWSGDLGMHGAVLERLRADPFHPGNPLVDADTPSPYYSPWTLLLALTGAVAGWGTFGVLRLAGLAGLLLLVTGIAAYVRTLTPRRTAVPLALLCVLLLYGVRLFAWSGVPGLTSLSLTLAYPSTFALGLGFHLWALLRVALARDWGTARFLGLGVLLATVMLSHPFTGAVVVLGAVALVPQARPGRAVRRRLAAGGGLALALPLCWPYYFFPALLGGGGLDAIHAPLYGGLAGRFCLTALGVVALGARLRRDGRDPLGLLFLLGAAVFAAGGLSGHYAWGRVLPAMLLPAQLALAVETAEALPPPLRDRGGRLRRALPAVTAAALLAGAWAQAGVLSYVLRRDAVPPVLRDARVIGLWPGFGWAARRVPKGATVMTDDYHALRALPAYGPYTVAPAYPDLFLPDEERRRDATRRYFSPATSRAERLGILKEYSVRWVLQKSGGGGLPPGDPALRRAAEGPGGLALLEVVRP</sequence>
<feature type="transmembrane region" description="Helical" evidence="1">
    <location>
        <begin position="120"/>
        <end position="139"/>
    </location>
</feature>
<feature type="transmembrane region" description="Helical" evidence="1">
    <location>
        <begin position="95"/>
        <end position="114"/>
    </location>
</feature>
<feature type="transmembrane region" description="Helical" evidence="1">
    <location>
        <begin position="226"/>
        <end position="245"/>
    </location>
</feature>
<name>A0A2G1XF13_STRCJ</name>